<reference evidence="2 3" key="1">
    <citation type="submission" date="2019-07" db="EMBL/GenBank/DDBJ databases">
        <title>R&amp;d 2014.</title>
        <authorList>
            <person name="Klenk H.-P."/>
        </authorList>
    </citation>
    <scope>NUCLEOTIDE SEQUENCE [LARGE SCALE GENOMIC DNA]</scope>
    <source>
        <strain evidence="2 3">DSM 43194</strain>
    </source>
</reference>
<evidence type="ECO:0000313" key="2">
    <source>
        <dbReference type="EMBL" id="TWH20209.1"/>
    </source>
</evidence>
<comment type="caution">
    <text evidence="2">The sequence shown here is derived from an EMBL/GenBank/DDBJ whole genome shotgun (WGS) entry which is preliminary data.</text>
</comment>
<name>A0A660CFB5_9PSEU</name>
<organism evidence="2 3">
    <name type="scientific">Prauserella rugosa</name>
    <dbReference type="NCBI Taxonomy" id="43354"/>
    <lineage>
        <taxon>Bacteria</taxon>
        <taxon>Bacillati</taxon>
        <taxon>Actinomycetota</taxon>
        <taxon>Actinomycetes</taxon>
        <taxon>Pseudonocardiales</taxon>
        <taxon>Pseudonocardiaceae</taxon>
        <taxon>Prauserella</taxon>
    </lineage>
</organism>
<evidence type="ECO:0000313" key="3">
    <source>
        <dbReference type="Proteomes" id="UP000317303"/>
    </source>
</evidence>
<protein>
    <submittedName>
        <fullName evidence="2">Uncharacterized protein</fullName>
    </submittedName>
</protein>
<dbReference type="Proteomes" id="UP000317303">
    <property type="component" value="Unassembled WGS sequence"/>
</dbReference>
<feature type="region of interest" description="Disordered" evidence="1">
    <location>
        <begin position="35"/>
        <end position="89"/>
    </location>
</feature>
<feature type="region of interest" description="Disordered" evidence="1">
    <location>
        <begin position="115"/>
        <end position="158"/>
    </location>
</feature>
<sequence length="158" mass="16752">MSRPPTGGARRARTLDRARLLTRTVSAFPVLVGGPTYRAGMQPRRSDHQGERGARGNDDVNGKHNHGKHDNHGVHGKQGGQGSHGEHGDELIIDCDRCSVRGEACRDCIVSVLLGPPPELDQPAPGAGRPRLRLVPVEPVDSVTAGEGNDSPDGRRAG</sequence>
<dbReference type="AlphaFoldDB" id="A0A660CFB5"/>
<feature type="compositionally biased region" description="Basic and acidic residues" evidence="1">
    <location>
        <begin position="44"/>
        <end position="73"/>
    </location>
</feature>
<evidence type="ECO:0000256" key="1">
    <source>
        <dbReference type="SAM" id="MobiDB-lite"/>
    </source>
</evidence>
<gene>
    <name evidence="2" type="ORF">JD82_02051</name>
</gene>
<keyword evidence="3" id="KW-1185">Reference proteome</keyword>
<accession>A0A660CFB5</accession>
<proteinExistence type="predicted"/>
<dbReference type="EMBL" id="VLJV01000001">
    <property type="protein sequence ID" value="TWH20209.1"/>
    <property type="molecule type" value="Genomic_DNA"/>
</dbReference>